<organism evidence="3 4">
    <name type="scientific">Geomicrobium halophilum</name>
    <dbReference type="NCBI Taxonomy" id="549000"/>
    <lineage>
        <taxon>Bacteria</taxon>
        <taxon>Bacillati</taxon>
        <taxon>Bacillota</taxon>
        <taxon>Bacilli</taxon>
        <taxon>Bacillales</taxon>
        <taxon>Geomicrobium</taxon>
    </lineage>
</organism>
<comment type="similarity">
    <text evidence="1">Belongs to the short-chain dehydrogenases/reductases (SDR) family.</text>
</comment>
<keyword evidence="4" id="KW-1185">Reference proteome</keyword>
<proteinExistence type="inferred from homology"/>
<evidence type="ECO:0000313" key="4">
    <source>
        <dbReference type="Proteomes" id="UP000568839"/>
    </source>
</evidence>
<dbReference type="InterPro" id="IPR002347">
    <property type="entry name" value="SDR_fam"/>
</dbReference>
<dbReference type="AlphaFoldDB" id="A0A841PIT8"/>
<evidence type="ECO:0000313" key="3">
    <source>
        <dbReference type="EMBL" id="MBB6448649.1"/>
    </source>
</evidence>
<sequence>MNVDLVQDENRNRQILERIPAGRWGDPDDFQGTVVFLASEASNYINGHLLAVDGGWLGR</sequence>
<dbReference type="Pfam" id="PF13561">
    <property type="entry name" value="adh_short_C2"/>
    <property type="match status" value="1"/>
</dbReference>
<dbReference type="EMBL" id="JACHHJ010000001">
    <property type="protein sequence ID" value="MBB6448649.1"/>
    <property type="molecule type" value="Genomic_DNA"/>
</dbReference>
<keyword evidence="2" id="KW-0560">Oxidoreductase</keyword>
<dbReference type="GO" id="GO:0016616">
    <property type="term" value="F:oxidoreductase activity, acting on the CH-OH group of donors, NAD or NADP as acceptor"/>
    <property type="evidence" value="ECO:0007669"/>
    <property type="project" value="TreeGrafter"/>
</dbReference>
<dbReference type="PANTHER" id="PTHR42760">
    <property type="entry name" value="SHORT-CHAIN DEHYDROGENASES/REDUCTASES FAMILY MEMBER"/>
    <property type="match status" value="1"/>
</dbReference>
<dbReference type="Proteomes" id="UP000568839">
    <property type="component" value="Unassembled WGS sequence"/>
</dbReference>
<protein>
    <submittedName>
        <fullName evidence="3">NAD(P)-dependent dehydrogenase (Short-subunit alcohol dehydrogenase family)</fullName>
    </submittedName>
</protein>
<dbReference type="Gene3D" id="3.40.50.720">
    <property type="entry name" value="NAD(P)-binding Rossmann-like Domain"/>
    <property type="match status" value="1"/>
</dbReference>
<name>A0A841PIT8_9BACL</name>
<reference evidence="3 4" key="1">
    <citation type="submission" date="2020-08" db="EMBL/GenBank/DDBJ databases">
        <title>Genomic Encyclopedia of Type Strains, Phase IV (KMG-IV): sequencing the most valuable type-strain genomes for metagenomic binning, comparative biology and taxonomic classification.</title>
        <authorList>
            <person name="Goeker M."/>
        </authorList>
    </citation>
    <scope>NUCLEOTIDE SEQUENCE [LARGE SCALE GENOMIC DNA]</scope>
    <source>
        <strain evidence="3 4">DSM 21769</strain>
    </source>
</reference>
<dbReference type="InterPro" id="IPR036291">
    <property type="entry name" value="NAD(P)-bd_dom_sf"/>
</dbReference>
<dbReference type="SUPFAM" id="SSF51735">
    <property type="entry name" value="NAD(P)-binding Rossmann-fold domains"/>
    <property type="match status" value="1"/>
</dbReference>
<dbReference type="PANTHER" id="PTHR42760:SF5">
    <property type="entry name" value="2-DEHYDRO-3-DEOXY-D-GLUCONATE 5-DEHYDROGENASE"/>
    <property type="match status" value="1"/>
</dbReference>
<evidence type="ECO:0000256" key="2">
    <source>
        <dbReference type="ARBA" id="ARBA00023002"/>
    </source>
</evidence>
<accession>A0A841PIT8</accession>
<gene>
    <name evidence="3" type="ORF">HNR44_000598</name>
</gene>
<comment type="caution">
    <text evidence="3">The sequence shown here is derived from an EMBL/GenBank/DDBJ whole genome shotgun (WGS) entry which is preliminary data.</text>
</comment>
<evidence type="ECO:0000256" key="1">
    <source>
        <dbReference type="ARBA" id="ARBA00006484"/>
    </source>
</evidence>